<reference evidence="2" key="1">
    <citation type="submission" date="2019-12" db="EMBL/GenBank/DDBJ databases">
        <title>An insight into the sialome of adult female Ixodes ricinus ticks feeding for 6 days.</title>
        <authorList>
            <person name="Perner J."/>
            <person name="Ribeiro J.M.C."/>
        </authorList>
    </citation>
    <scope>NUCLEOTIDE SEQUENCE</scope>
    <source>
        <strain evidence="2">Semi-engorged</strain>
        <tissue evidence="2">Salivary glands</tissue>
    </source>
</reference>
<evidence type="ECO:0000313" key="2">
    <source>
        <dbReference type="EMBL" id="MXU87713.1"/>
    </source>
</evidence>
<organism evidence="2">
    <name type="scientific">Ixodes ricinus</name>
    <name type="common">Common tick</name>
    <name type="synonym">Acarus ricinus</name>
    <dbReference type="NCBI Taxonomy" id="34613"/>
    <lineage>
        <taxon>Eukaryota</taxon>
        <taxon>Metazoa</taxon>
        <taxon>Ecdysozoa</taxon>
        <taxon>Arthropoda</taxon>
        <taxon>Chelicerata</taxon>
        <taxon>Arachnida</taxon>
        <taxon>Acari</taxon>
        <taxon>Parasitiformes</taxon>
        <taxon>Ixodida</taxon>
        <taxon>Ixodoidea</taxon>
        <taxon>Ixodidae</taxon>
        <taxon>Ixodinae</taxon>
        <taxon>Ixodes</taxon>
    </lineage>
</organism>
<dbReference type="AlphaFoldDB" id="A0A6B0UI58"/>
<name>A0A6B0UI58_IXORI</name>
<accession>A0A6B0UI58</accession>
<keyword evidence="1" id="KW-0732">Signal</keyword>
<sequence>MSFCSVTTWLMCTSWAAGAPALGCCCLVNEISLPPNPKEAPTGLRSHLGGFRSEMETLRWAAACCCWKLGSWAKSSVPGKDSASLALGCVCCCPPSSE</sequence>
<evidence type="ECO:0000256" key="1">
    <source>
        <dbReference type="SAM" id="SignalP"/>
    </source>
</evidence>
<proteinExistence type="predicted"/>
<feature type="signal peptide" evidence="1">
    <location>
        <begin position="1"/>
        <end position="18"/>
    </location>
</feature>
<protein>
    <submittedName>
        <fullName evidence="2">Putative secreted protein</fullName>
    </submittedName>
</protein>
<feature type="chain" id="PRO_5025666270" evidence="1">
    <location>
        <begin position="19"/>
        <end position="98"/>
    </location>
</feature>
<dbReference type="EMBL" id="GIFC01005630">
    <property type="protein sequence ID" value="MXU87713.1"/>
    <property type="molecule type" value="Transcribed_RNA"/>
</dbReference>